<accession>A0A4R9KDB4</accession>
<protein>
    <submittedName>
        <fullName evidence="2">Uncharacterized protein</fullName>
    </submittedName>
</protein>
<evidence type="ECO:0000256" key="1">
    <source>
        <dbReference type="SAM" id="MobiDB-lite"/>
    </source>
</evidence>
<feature type="compositionally biased region" description="Basic residues" evidence="1">
    <location>
        <begin position="1"/>
        <end position="14"/>
    </location>
</feature>
<dbReference type="Proteomes" id="UP000297762">
    <property type="component" value="Unassembled WGS sequence"/>
</dbReference>
<dbReference type="AlphaFoldDB" id="A0A4R9KDB4"/>
<sequence>MINKKKTNPRKNEKKRQAIPAKEREFEKVGNAKGKGLKGSQRSIVIDDFIEIRILDNAIPKTMDKGLWRILNVQDWFPMKQEKNVKSDSALILSLIRYGFTKEEITSIYTDYNYNIEKFKYTGAGHNRPAFVREIEELFKKAKRKNFQTEWENIFSNFRISDNANLLDQIIAVLLVKEYHWTLAGIPRVNYSKLSWESGYSNYRVGKAIKRFVDEEIIHIHSKPTNKGGNYDGCKFAFNADRIKSLKVKYFNVPVIYERARPVNLFSPEIYHEYFREIPKSIYAIYKIIKTHYFGIEAKDIITMAMFHGLSERVVYNALKDLKRDRIVTLSGKMYFLNKLKKENLDSLAQKLRRMKEKEKYKIGNIKISFPPDHS</sequence>
<organism evidence="2 3">
    <name type="scientific">Leptospira sarikeiensis</name>
    <dbReference type="NCBI Taxonomy" id="2484943"/>
    <lineage>
        <taxon>Bacteria</taxon>
        <taxon>Pseudomonadati</taxon>
        <taxon>Spirochaetota</taxon>
        <taxon>Spirochaetia</taxon>
        <taxon>Leptospirales</taxon>
        <taxon>Leptospiraceae</taxon>
        <taxon>Leptospira</taxon>
    </lineage>
</organism>
<dbReference type="RefSeq" id="WP_135647381.1">
    <property type="nucleotide sequence ID" value="NZ_RQGF01000002.1"/>
</dbReference>
<gene>
    <name evidence="2" type="ORF">EHQ64_00110</name>
</gene>
<proteinExistence type="predicted"/>
<evidence type="ECO:0000313" key="3">
    <source>
        <dbReference type="Proteomes" id="UP000297762"/>
    </source>
</evidence>
<dbReference type="EMBL" id="RQGF01000002">
    <property type="protein sequence ID" value="TGL65963.1"/>
    <property type="molecule type" value="Genomic_DNA"/>
</dbReference>
<name>A0A4R9KDB4_9LEPT</name>
<evidence type="ECO:0000313" key="2">
    <source>
        <dbReference type="EMBL" id="TGL65963.1"/>
    </source>
</evidence>
<reference evidence="2" key="1">
    <citation type="journal article" date="2019" name="PLoS Negl. Trop. Dis.">
        <title>Revisiting the worldwide diversity of Leptospira species in the environment.</title>
        <authorList>
            <person name="Vincent A.T."/>
            <person name="Schiettekatte O."/>
            <person name="Bourhy P."/>
            <person name="Veyrier F.J."/>
            <person name="Picardeau M."/>
        </authorList>
    </citation>
    <scope>NUCLEOTIDE SEQUENCE [LARGE SCALE GENOMIC DNA]</scope>
    <source>
        <strain evidence="2">201702455</strain>
    </source>
</reference>
<comment type="caution">
    <text evidence="2">The sequence shown here is derived from an EMBL/GenBank/DDBJ whole genome shotgun (WGS) entry which is preliminary data.</text>
</comment>
<feature type="region of interest" description="Disordered" evidence="1">
    <location>
        <begin position="1"/>
        <end position="25"/>
    </location>
</feature>
<keyword evidence="3" id="KW-1185">Reference proteome</keyword>